<keyword evidence="2 4" id="KW-0238">DNA-binding</keyword>
<dbReference type="InterPro" id="IPR050109">
    <property type="entry name" value="HTH-type_TetR-like_transc_reg"/>
</dbReference>
<proteinExistence type="predicted"/>
<dbReference type="Proteomes" id="UP000183561">
    <property type="component" value="Unassembled WGS sequence"/>
</dbReference>
<dbReference type="SUPFAM" id="SSF46689">
    <property type="entry name" value="Homeodomain-like"/>
    <property type="match status" value="1"/>
</dbReference>
<dbReference type="EMBL" id="FNSV01000005">
    <property type="protein sequence ID" value="SEC32317.1"/>
    <property type="molecule type" value="Genomic_DNA"/>
</dbReference>
<dbReference type="InterPro" id="IPR009057">
    <property type="entry name" value="Homeodomain-like_sf"/>
</dbReference>
<sequence>MVEVKRRYDVSGRQERARARRRAVVVAAKELFERDGFRATTLAAVADRGGVSVKGLYKSFGSKAALAKAVFDFVIAGDDEPVSVADRPEQRAMLEEPDVRRKIEMFIHAVARRQQRSAKVQILIRDGRHVDDSLIPVWRQLSEEGLTAMTMIGGHLAGTGQLRAGIELDEVRDVLWNYLAIDTYERLVLERGWTLDRYSDWMTRTIIAALCTQG</sequence>
<dbReference type="PRINTS" id="PR00455">
    <property type="entry name" value="HTHTETR"/>
</dbReference>
<dbReference type="Gene3D" id="1.10.357.10">
    <property type="entry name" value="Tetracycline Repressor, domain 2"/>
    <property type="match status" value="1"/>
</dbReference>
<feature type="domain" description="HTH tetR-type" evidence="5">
    <location>
        <begin position="18"/>
        <end position="78"/>
    </location>
</feature>
<organism evidence="6 7">
    <name type="scientific">Rhodococcus koreensis</name>
    <dbReference type="NCBI Taxonomy" id="99653"/>
    <lineage>
        <taxon>Bacteria</taxon>
        <taxon>Bacillati</taxon>
        <taxon>Actinomycetota</taxon>
        <taxon>Actinomycetes</taxon>
        <taxon>Mycobacteriales</taxon>
        <taxon>Nocardiaceae</taxon>
        <taxon>Rhodococcus</taxon>
    </lineage>
</organism>
<keyword evidence="7" id="KW-1185">Reference proteome</keyword>
<dbReference type="GO" id="GO:0003700">
    <property type="term" value="F:DNA-binding transcription factor activity"/>
    <property type="evidence" value="ECO:0007669"/>
    <property type="project" value="TreeGrafter"/>
</dbReference>
<accession>A0A1H4RKB7</accession>
<protein>
    <submittedName>
        <fullName evidence="6">Regulatory protein, tetR family</fullName>
    </submittedName>
</protein>
<dbReference type="PANTHER" id="PTHR30055:SF234">
    <property type="entry name" value="HTH-TYPE TRANSCRIPTIONAL REGULATOR BETI"/>
    <property type="match status" value="1"/>
</dbReference>
<evidence type="ECO:0000256" key="3">
    <source>
        <dbReference type="ARBA" id="ARBA00023163"/>
    </source>
</evidence>
<evidence type="ECO:0000259" key="5">
    <source>
        <dbReference type="PROSITE" id="PS50977"/>
    </source>
</evidence>
<dbReference type="InterPro" id="IPR001647">
    <property type="entry name" value="HTH_TetR"/>
</dbReference>
<dbReference type="OrthoDB" id="3825402at2"/>
<dbReference type="GO" id="GO:0000976">
    <property type="term" value="F:transcription cis-regulatory region binding"/>
    <property type="evidence" value="ECO:0007669"/>
    <property type="project" value="TreeGrafter"/>
</dbReference>
<gene>
    <name evidence="6" type="ORF">SAMN04490239_3674</name>
</gene>
<reference evidence="7" key="1">
    <citation type="submission" date="2016-10" db="EMBL/GenBank/DDBJ databases">
        <authorList>
            <person name="Varghese N."/>
            <person name="Submissions S."/>
        </authorList>
    </citation>
    <scope>NUCLEOTIDE SEQUENCE [LARGE SCALE GENOMIC DNA]</scope>
    <source>
        <strain evidence="7">DSM 44498</strain>
    </source>
</reference>
<evidence type="ECO:0000313" key="7">
    <source>
        <dbReference type="Proteomes" id="UP000183561"/>
    </source>
</evidence>
<dbReference type="Pfam" id="PF00440">
    <property type="entry name" value="TetR_N"/>
    <property type="match status" value="1"/>
</dbReference>
<evidence type="ECO:0000256" key="2">
    <source>
        <dbReference type="ARBA" id="ARBA00023125"/>
    </source>
</evidence>
<keyword evidence="3" id="KW-0804">Transcription</keyword>
<evidence type="ECO:0000313" key="6">
    <source>
        <dbReference type="EMBL" id="SEC32317.1"/>
    </source>
</evidence>
<dbReference type="PROSITE" id="PS50977">
    <property type="entry name" value="HTH_TETR_2"/>
    <property type="match status" value="1"/>
</dbReference>
<feature type="DNA-binding region" description="H-T-H motif" evidence="4">
    <location>
        <begin position="41"/>
        <end position="60"/>
    </location>
</feature>
<name>A0A1H4RKB7_9NOCA</name>
<evidence type="ECO:0000256" key="1">
    <source>
        <dbReference type="ARBA" id="ARBA00023015"/>
    </source>
</evidence>
<dbReference type="RefSeq" id="WP_072946837.1">
    <property type="nucleotide sequence ID" value="NZ_FNSV01000005.1"/>
</dbReference>
<dbReference type="PANTHER" id="PTHR30055">
    <property type="entry name" value="HTH-TYPE TRANSCRIPTIONAL REGULATOR RUTR"/>
    <property type="match status" value="1"/>
</dbReference>
<evidence type="ECO:0000256" key="4">
    <source>
        <dbReference type="PROSITE-ProRule" id="PRU00335"/>
    </source>
</evidence>
<dbReference type="AlphaFoldDB" id="A0A1H4RKB7"/>
<keyword evidence="1" id="KW-0805">Transcription regulation</keyword>